<dbReference type="SUPFAM" id="SSF56601">
    <property type="entry name" value="beta-lactamase/transpeptidase-like"/>
    <property type="match status" value="1"/>
</dbReference>
<dbReference type="InterPro" id="IPR050491">
    <property type="entry name" value="AmpC-like"/>
</dbReference>
<evidence type="ECO:0000313" key="3">
    <source>
        <dbReference type="EMBL" id="MBI3540057.1"/>
    </source>
</evidence>
<name>A0A9D6L574_UNCEI</name>
<dbReference type="InterPro" id="IPR001466">
    <property type="entry name" value="Beta-lactam-related"/>
</dbReference>
<accession>A0A9D6L574</accession>
<proteinExistence type="predicted"/>
<dbReference type="Gene3D" id="3.40.710.10">
    <property type="entry name" value="DD-peptidase/beta-lactamase superfamily"/>
    <property type="match status" value="1"/>
</dbReference>
<dbReference type="EMBL" id="JACQAY010000236">
    <property type="protein sequence ID" value="MBI3540057.1"/>
    <property type="molecule type" value="Genomic_DNA"/>
</dbReference>
<dbReference type="PANTHER" id="PTHR46825:SF8">
    <property type="entry name" value="BETA-LACTAMASE-RELATED"/>
    <property type="match status" value="1"/>
</dbReference>
<dbReference type="PANTHER" id="PTHR46825">
    <property type="entry name" value="D-ALANYL-D-ALANINE-CARBOXYPEPTIDASE/ENDOPEPTIDASE AMPH"/>
    <property type="match status" value="1"/>
</dbReference>
<sequence length="267" mass="29144">MPLLYDFLSHYTLTRGVGERYEYSNLGMGLLGHALALEAKQSYEALLIERVLDPLGMKETRITLTHDLETRLAPGHDLAGKPVPNWDLPTLAGAGALRSTAADLLRFVAANLDSNGTALAADLFATHARRNDTTSPHVAIGLAWHIIERPEGNIWMHNGGTGGYHTLIAFDPRRDVGVVVLGNSAATVDDIGFHLLAADAPLEPVAQHAEVKIDPRLFDRYVGRYVFTPAFAIDVTREGDALFLQATGQPRLPVFPESDTRFFLKAV</sequence>
<feature type="domain" description="Peptidase S12 Pab87-related C-terminal" evidence="2">
    <location>
        <begin position="210"/>
        <end position="264"/>
    </location>
</feature>
<dbReference type="Pfam" id="PF00144">
    <property type="entry name" value="Beta-lactamase"/>
    <property type="match status" value="1"/>
</dbReference>
<dbReference type="GO" id="GO:0016787">
    <property type="term" value="F:hydrolase activity"/>
    <property type="evidence" value="ECO:0007669"/>
    <property type="project" value="UniProtKB-KW"/>
</dbReference>
<evidence type="ECO:0000259" key="1">
    <source>
        <dbReference type="Pfam" id="PF00144"/>
    </source>
</evidence>
<feature type="domain" description="Beta-lactamase-related" evidence="1">
    <location>
        <begin position="5"/>
        <end position="187"/>
    </location>
</feature>
<evidence type="ECO:0000313" key="4">
    <source>
        <dbReference type="Proteomes" id="UP000807850"/>
    </source>
</evidence>
<feature type="non-terminal residue" evidence="3">
    <location>
        <position position="267"/>
    </location>
</feature>
<dbReference type="InterPro" id="IPR021860">
    <property type="entry name" value="Peptidase_S12_Pab87-rel_C"/>
</dbReference>
<gene>
    <name evidence="3" type="ORF">HY076_07270</name>
</gene>
<dbReference type="AlphaFoldDB" id="A0A9D6L574"/>
<dbReference type="InterPro" id="IPR012338">
    <property type="entry name" value="Beta-lactam/transpept-like"/>
</dbReference>
<protein>
    <submittedName>
        <fullName evidence="3">Serine hydrolase</fullName>
    </submittedName>
</protein>
<organism evidence="3 4">
    <name type="scientific">Eiseniibacteriota bacterium</name>
    <dbReference type="NCBI Taxonomy" id="2212470"/>
    <lineage>
        <taxon>Bacteria</taxon>
        <taxon>Candidatus Eiseniibacteriota</taxon>
    </lineage>
</organism>
<comment type="caution">
    <text evidence="3">The sequence shown here is derived from an EMBL/GenBank/DDBJ whole genome shotgun (WGS) entry which is preliminary data.</text>
</comment>
<dbReference type="Pfam" id="PF11954">
    <property type="entry name" value="DUF3471"/>
    <property type="match status" value="1"/>
</dbReference>
<evidence type="ECO:0000259" key="2">
    <source>
        <dbReference type="Pfam" id="PF11954"/>
    </source>
</evidence>
<keyword evidence="3" id="KW-0378">Hydrolase</keyword>
<reference evidence="3" key="1">
    <citation type="submission" date="2020-07" db="EMBL/GenBank/DDBJ databases">
        <title>Huge and variable diversity of episymbiotic CPR bacteria and DPANN archaea in groundwater ecosystems.</title>
        <authorList>
            <person name="He C.Y."/>
            <person name="Keren R."/>
            <person name="Whittaker M."/>
            <person name="Farag I.F."/>
            <person name="Doudna J."/>
            <person name="Cate J.H.D."/>
            <person name="Banfield J.F."/>
        </authorList>
    </citation>
    <scope>NUCLEOTIDE SEQUENCE</scope>
    <source>
        <strain evidence="3">NC_groundwater_928_Pr1_S-0.2um_72_17</strain>
    </source>
</reference>
<dbReference type="Proteomes" id="UP000807850">
    <property type="component" value="Unassembled WGS sequence"/>
</dbReference>